<keyword evidence="3" id="KW-1185">Reference proteome</keyword>
<feature type="compositionally biased region" description="Polar residues" evidence="1">
    <location>
        <begin position="41"/>
        <end position="59"/>
    </location>
</feature>
<sequence>MNSKDFKGSQKILTNQLALKHPKKKQNFMLREIGKKRSLLKSINQRSQRRVQNMKSVRQ</sequence>
<proteinExistence type="predicted"/>
<evidence type="ECO:0000313" key="2">
    <source>
        <dbReference type="EMBL" id="CAD8164946.1"/>
    </source>
</evidence>
<gene>
    <name evidence="2" type="ORF">POCTA_138.1.T0460011</name>
</gene>
<comment type="caution">
    <text evidence="2">The sequence shown here is derived from an EMBL/GenBank/DDBJ whole genome shotgun (WGS) entry which is preliminary data.</text>
</comment>
<dbReference type="AlphaFoldDB" id="A0A8S1UR56"/>
<dbReference type="Proteomes" id="UP000683925">
    <property type="component" value="Unassembled WGS sequence"/>
</dbReference>
<protein>
    <submittedName>
        <fullName evidence="2">Uncharacterized protein</fullName>
    </submittedName>
</protein>
<dbReference type="EMBL" id="CAJJDP010000046">
    <property type="protein sequence ID" value="CAD8164946.1"/>
    <property type="molecule type" value="Genomic_DNA"/>
</dbReference>
<name>A0A8S1UR56_PAROT</name>
<evidence type="ECO:0000313" key="3">
    <source>
        <dbReference type="Proteomes" id="UP000683925"/>
    </source>
</evidence>
<organism evidence="2 3">
    <name type="scientific">Paramecium octaurelia</name>
    <dbReference type="NCBI Taxonomy" id="43137"/>
    <lineage>
        <taxon>Eukaryota</taxon>
        <taxon>Sar</taxon>
        <taxon>Alveolata</taxon>
        <taxon>Ciliophora</taxon>
        <taxon>Intramacronucleata</taxon>
        <taxon>Oligohymenophorea</taxon>
        <taxon>Peniculida</taxon>
        <taxon>Parameciidae</taxon>
        <taxon>Paramecium</taxon>
    </lineage>
</organism>
<evidence type="ECO:0000256" key="1">
    <source>
        <dbReference type="SAM" id="MobiDB-lite"/>
    </source>
</evidence>
<reference evidence="2" key="1">
    <citation type="submission" date="2021-01" db="EMBL/GenBank/DDBJ databases">
        <authorList>
            <consortium name="Genoscope - CEA"/>
            <person name="William W."/>
        </authorList>
    </citation>
    <scope>NUCLEOTIDE SEQUENCE</scope>
</reference>
<accession>A0A8S1UR56</accession>
<feature type="region of interest" description="Disordered" evidence="1">
    <location>
        <begin position="39"/>
        <end position="59"/>
    </location>
</feature>